<reference evidence="2" key="1">
    <citation type="submission" date="2020-06" db="EMBL/GenBank/DDBJ databases">
        <authorList>
            <consortium name="Plant Systems Biology data submission"/>
        </authorList>
    </citation>
    <scope>NUCLEOTIDE SEQUENCE</scope>
    <source>
        <strain evidence="2">D6</strain>
    </source>
</reference>
<dbReference type="EMBL" id="CAICTM010000022">
    <property type="protein sequence ID" value="CAB9497606.1"/>
    <property type="molecule type" value="Genomic_DNA"/>
</dbReference>
<evidence type="ECO:0000313" key="2">
    <source>
        <dbReference type="EMBL" id="CAB9497606.1"/>
    </source>
</evidence>
<protein>
    <recommendedName>
        <fullName evidence="4">DUF5672 domain-containing protein</fullName>
    </recommendedName>
</protein>
<proteinExistence type="predicted"/>
<keyword evidence="1" id="KW-0812">Transmembrane</keyword>
<keyword evidence="1" id="KW-1133">Transmembrane helix</keyword>
<evidence type="ECO:0000256" key="1">
    <source>
        <dbReference type="SAM" id="Phobius"/>
    </source>
</evidence>
<comment type="caution">
    <text evidence="2">The sequence shown here is derived from an EMBL/GenBank/DDBJ whole genome shotgun (WGS) entry which is preliminary data.</text>
</comment>
<feature type="transmembrane region" description="Helical" evidence="1">
    <location>
        <begin position="7"/>
        <end position="28"/>
    </location>
</feature>
<accession>A0A9N8H1T3</accession>
<dbReference type="OrthoDB" id="10025998at2759"/>
<evidence type="ECO:0008006" key="4">
    <source>
        <dbReference type="Google" id="ProtNLM"/>
    </source>
</evidence>
<dbReference type="Proteomes" id="UP001153069">
    <property type="component" value="Unassembled WGS sequence"/>
</dbReference>
<name>A0A9N8H1T3_9STRA</name>
<keyword evidence="3" id="KW-1185">Reference proteome</keyword>
<sequence>MKSFLNSIPLILLLVVTVVQWALISYLLQERHHDNDIGTCPPIMKVVDVPVAKQRLDVASLEHKKERTYDGVAAAIFFSAPAWFQRRFPVLISNVKSNTPPNWAIQLFVKPSFWNEQVLPLHPGLPRLLRDQGVIIRELPERLQNIKQPNQRIPLDPWFWNTMVADRVFMFSGNGILCTHGNTEENWKMLEHLDYCACPWTRFDKQGGDSATHSYRNRTIMLRAIEFAKQNNLPMNPPEGMAFVEVMQRMNTAAGKPMKHPAVRLATRQDTIRFGGVATTNSTVKGHKRPIPPPPMVVSGTQAQLTFQEREDLLMVCPELKVIFPSLHEPACFGAKPNPEKCKATICALKDKLPGSGC</sequence>
<organism evidence="2 3">
    <name type="scientific">Seminavis robusta</name>
    <dbReference type="NCBI Taxonomy" id="568900"/>
    <lineage>
        <taxon>Eukaryota</taxon>
        <taxon>Sar</taxon>
        <taxon>Stramenopiles</taxon>
        <taxon>Ochrophyta</taxon>
        <taxon>Bacillariophyta</taxon>
        <taxon>Bacillariophyceae</taxon>
        <taxon>Bacillariophycidae</taxon>
        <taxon>Naviculales</taxon>
        <taxon>Naviculaceae</taxon>
        <taxon>Seminavis</taxon>
    </lineage>
</organism>
<dbReference type="AlphaFoldDB" id="A0A9N8H1T3"/>
<keyword evidence="1" id="KW-0472">Membrane</keyword>
<gene>
    <name evidence="2" type="ORF">SEMRO_22_G015500.1</name>
</gene>
<evidence type="ECO:0000313" key="3">
    <source>
        <dbReference type="Proteomes" id="UP001153069"/>
    </source>
</evidence>